<sequence>MLWLGSLNALLSGVYNVYKGVQARKGSMLLRQGDYIELHRKRHGYRHDHFKRKHKKEACKVYKRFQLAQKKDLGIYEMNIRAFMADESSGQDPSIHGSYLGVIEMSVLTTLGLK</sequence>
<name>A0ACC0H4S2_9ERIC</name>
<organism evidence="1 2">
    <name type="scientific">Camellia lanceoleosa</name>
    <dbReference type="NCBI Taxonomy" id="1840588"/>
    <lineage>
        <taxon>Eukaryota</taxon>
        <taxon>Viridiplantae</taxon>
        <taxon>Streptophyta</taxon>
        <taxon>Embryophyta</taxon>
        <taxon>Tracheophyta</taxon>
        <taxon>Spermatophyta</taxon>
        <taxon>Magnoliopsida</taxon>
        <taxon>eudicotyledons</taxon>
        <taxon>Gunneridae</taxon>
        <taxon>Pentapetalae</taxon>
        <taxon>asterids</taxon>
        <taxon>Ericales</taxon>
        <taxon>Theaceae</taxon>
        <taxon>Camellia</taxon>
    </lineage>
</organism>
<gene>
    <name evidence="1" type="ORF">LOK49_LG07G01027</name>
</gene>
<reference evidence="1 2" key="1">
    <citation type="journal article" date="2022" name="Plant J.">
        <title>Chromosome-level genome of Camellia lanceoleosa provides a valuable resource for understanding genome evolution and self-incompatibility.</title>
        <authorList>
            <person name="Gong W."/>
            <person name="Xiao S."/>
            <person name="Wang L."/>
            <person name="Liao Z."/>
            <person name="Chang Y."/>
            <person name="Mo W."/>
            <person name="Hu G."/>
            <person name="Li W."/>
            <person name="Zhao G."/>
            <person name="Zhu H."/>
            <person name="Hu X."/>
            <person name="Ji K."/>
            <person name="Xiang X."/>
            <person name="Song Q."/>
            <person name="Yuan D."/>
            <person name="Jin S."/>
            <person name="Zhang L."/>
        </authorList>
    </citation>
    <scope>NUCLEOTIDE SEQUENCE [LARGE SCALE GENOMIC DNA]</scope>
    <source>
        <strain evidence="1">SQ_2022a</strain>
    </source>
</reference>
<comment type="caution">
    <text evidence="1">The sequence shown here is derived from an EMBL/GenBank/DDBJ whole genome shotgun (WGS) entry which is preliminary data.</text>
</comment>
<accession>A0ACC0H4S2</accession>
<evidence type="ECO:0000313" key="2">
    <source>
        <dbReference type="Proteomes" id="UP001060215"/>
    </source>
</evidence>
<protein>
    <submittedName>
        <fullName evidence="1">Uncharacterized protein</fullName>
    </submittedName>
</protein>
<dbReference type="Proteomes" id="UP001060215">
    <property type="component" value="Chromosome 7"/>
</dbReference>
<evidence type="ECO:0000313" key="1">
    <source>
        <dbReference type="EMBL" id="KAI8007813.1"/>
    </source>
</evidence>
<proteinExistence type="predicted"/>
<dbReference type="EMBL" id="CM045764">
    <property type="protein sequence ID" value="KAI8007813.1"/>
    <property type="molecule type" value="Genomic_DNA"/>
</dbReference>
<keyword evidence="2" id="KW-1185">Reference proteome</keyword>